<keyword evidence="1" id="KW-0812">Transmembrane</keyword>
<keyword evidence="1" id="KW-1133">Transmembrane helix</keyword>
<evidence type="ECO:0000256" key="1">
    <source>
        <dbReference type="SAM" id="Phobius"/>
    </source>
</evidence>
<proteinExistence type="predicted"/>
<dbReference type="OrthoDB" id="269212at2"/>
<organism evidence="3 4">
    <name type="scientific">Stieleria varia</name>
    <dbReference type="NCBI Taxonomy" id="2528005"/>
    <lineage>
        <taxon>Bacteria</taxon>
        <taxon>Pseudomonadati</taxon>
        <taxon>Planctomycetota</taxon>
        <taxon>Planctomycetia</taxon>
        <taxon>Pirellulales</taxon>
        <taxon>Pirellulaceae</taxon>
        <taxon>Stieleria</taxon>
    </lineage>
</organism>
<evidence type="ECO:0000313" key="4">
    <source>
        <dbReference type="Proteomes" id="UP000320176"/>
    </source>
</evidence>
<dbReference type="Proteomes" id="UP000320176">
    <property type="component" value="Unassembled WGS sequence"/>
</dbReference>
<comment type="caution">
    <text evidence="3">The sequence shown here is derived from an EMBL/GenBank/DDBJ whole genome shotgun (WGS) entry which is preliminary data.</text>
</comment>
<feature type="chain" id="PRO_5022789672" description="Protein BatD" evidence="2">
    <location>
        <begin position="24"/>
        <end position="324"/>
    </location>
</feature>
<dbReference type="RefSeq" id="WP_146523340.1">
    <property type="nucleotide sequence ID" value="NZ_CP151726.1"/>
</dbReference>
<evidence type="ECO:0008006" key="5">
    <source>
        <dbReference type="Google" id="ProtNLM"/>
    </source>
</evidence>
<name>A0A5C6A093_9BACT</name>
<keyword evidence="4" id="KW-1185">Reference proteome</keyword>
<evidence type="ECO:0000313" key="3">
    <source>
        <dbReference type="EMBL" id="TWT91953.1"/>
    </source>
</evidence>
<keyword evidence="2" id="KW-0732">Signal</keyword>
<gene>
    <name evidence="3" type="ORF">Pla52n_64260</name>
</gene>
<feature type="signal peptide" evidence="2">
    <location>
        <begin position="1"/>
        <end position="23"/>
    </location>
</feature>
<keyword evidence="1" id="KW-0472">Membrane</keyword>
<sequence length="324" mass="35380" precursor="true">MNRTLCSVLVCWMLTLTIHATWANDSSWVNNDNARIDDDAILLTVKRGLTGQLTFSHASPTLQAIPNQSIDSEVLVRLERSTTDSPLRAGQNRYTLRFFGTVAGDYDLSKWVVQRDGSALLDADSLPPMTVRVVSELPPGHGTSLYEIDDPMVHASGGYRVGLVCFAVLWVMVPVVWSLVRRRASQPETVTPAALPPTLADRLRPLIERASQGLLSVDEQSRLELLLYVFWQRRLGLPASMAKALPILRNHAEAGGLLRTLESWIHSDAHESDGGVSAKTAGRTLSPATMDALLAPYHASLQSDADTGQKDLHATDLEKIGSAV</sequence>
<dbReference type="AlphaFoldDB" id="A0A5C6A093"/>
<accession>A0A5C6A093</accession>
<reference evidence="3 4" key="1">
    <citation type="submission" date="2019-02" db="EMBL/GenBank/DDBJ databases">
        <title>Deep-cultivation of Planctomycetes and their phenomic and genomic characterization uncovers novel biology.</title>
        <authorList>
            <person name="Wiegand S."/>
            <person name="Jogler M."/>
            <person name="Boedeker C."/>
            <person name="Pinto D."/>
            <person name="Vollmers J."/>
            <person name="Rivas-Marin E."/>
            <person name="Kohn T."/>
            <person name="Peeters S.H."/>
            <person name="Heuer A."/>
            <person name="Rast P."/>
            <person name="Oberbeckmann S."/>
            <person name="Bunk B."/>
            <person name="Jeske O."/>
            <person name="Meyerdierks A."/>
            <person name="Storesund J.E."/>
            <person name="Kallscheuer N."/>
            <person name="Luecker S."/>
            <person name="Lage O.M."/>
            <person name="Pohl T."/>
            <person name="Merkel B.J."/>
            <person name="Hornburger P."/>
            <person name="Mueller R.-W."/>
            <person name="Bruemmer F."/>
            <person name="Labrenz M."/>
            <person name="Spormann A.M."/>
            <person name="Op Den Camp H."/>
            <person name="Overmann J."/>
            <person name="Amann R."/>
            <person name="Jetten M.S.M."/>
            <person name="Mascher T."/>
            <person name="Medema M.H."/>
            <person name="Devos D.P."/>
            <person name="Kaster A.-K."/>
            <person name="Ovreas L."/>
            <person name="Rohde M."/>
            <person name="Galperin M.Y."/>
            <person name="Jogler C."/>
        </authorList>
    </citation>
    <scope>NUCLEOTIDE SEQUENCE [LARGE SCALE GENOMIC DNA]</scope>
    <source>
        <strain evidence="3 4">Pla52n</strain>
    </source>
</reference>
<protein>
    <recommendedName>
        <fullName evidence="5">Protein BatD</fullName>
    </recommendedName>
</protein>
<evidence type="ECO:0000256" key="2">
    <source>
        <dbReference type="SAM" id="SignalP"/>
    </source>
</evidence>
<feature type="transmembrane region" description="Helical" evidence="1">
    <location>
        <begin position="161"/>
        <end position="180"/>
    </location>
</feature>
<dbReference type="EMBL" id="SJPN01000013">
    <property type="protein sequence ID" value="TWT91953.1"/>
    <property type="molecule type" value="Genomic_DNA"/>
</dbReference>